<accession>A0A561SEB4</accession>
<dbReference type="Pfam" id="PF01814">
    <property type="entry name" value="Hemerythrin"/>
    <property type="match status" value="1"/>
</dbReference>
<evidence type="ECO:0000259" key="1">
    <source>
        <dbReference type="Pfam" id="PF01814"/>
    </source>
</evidence>
<comment type="caution">
    <text evidence="2">The sequence shown here is derived from an EMBL/GenBank/DDBJ whole genome shotgun (WGS) entry which is preliminary data.</text>
</comment>
<dbReference type="OrthoDB" id="8225825at2"/>
<keyword evidence="3" id="KW-1185">Reference proteome</keyword>
<feature type="domain" description="Hemerythrin-like" evidence="1">
    <location>
        <begin position="16"/>
        <end position="142"/>
    </location>
</feature>
<dbReference type="Proteomes" id="UP000317940">
    <property type="component" value="Unassembled WGS sequence"/>
</dbReference>
<gene>
    <name evidence="2" type="ORF">FHX73_16351</name>
</gene>
<dbReference type="InterPro" id="IPR012312">
    <property type="entry name" value="Hemerythrin-like"/>
</dbReference>
<organism evidence="2 3">
    <name type="scientific">Kitasatospora viridis</name>
    <dbReference type="NCBI Taxonomy" id="281105"/>
    <lineage>
        <taxon>Bacteria</taxon>
        <taxon>Bacillati</taxon>
        <taxon>Actinomycetota</taxon>
        <taxon>Actinomycetes</taxon>
        <taxon>Kitasatosporales</taxon>
        <taxon>Streptomycetaceae</taxon>
        <taxon>Kitasatospora</taxon>
    </lineage>
</organism>
<dbReference type="RefSeq" id="WP_145911160.1">
    <property type="nucleotide sequence ID" value="NZ_BAAAMZ010000005.1"/>
</dbReference>
<sequence>MASQDGDRTAALSLQLARAHQELRRRIGGIRSDLGRERPRSGDDTLLTHCLAFCAALTAHHQGEDGGLFAQLLHERPDLAPTIAKLVEDHALITDILTRVGRLADRAAGSPAQALAAIGRELDGLAAIMESHFAYEERALGEALDHGLPDTGWSGAVLRFDPA</sequence>
<evidence type="ECO:0000313" key="2">
    <source>
        <dbReference type="EMBL" id="TWF73200.1"/>
    </source>
</evidence>
<dbReference type="Gene3D" id="1.20.120.520">
    <property type="entry name" value="nmb1532 protein domain like"/>
    <property type="match status" value="1"/>
</dbReference>
<proteinExistence type="predicted"/>
<reference evidence="2 3" key="1">
    <citation type="submission" date="2019-06" db="EMBL/GenBank/DDBJ databases">
        <title>Sequencing the genomes of 1000 actinobacteria strains.</title>
        <authorList>
            <person name="Klenk H.-P."/>
        </authorList>
    </citation>
    <scope>NUCLEOTIDE SEQUENCE [LARGE SCALE GENOMIC DNA]</scope>
    <source>
        <strain evidence="2 3">DSM 44826</strain>
    </source>
</reference>
<protein>
    <submittedName>
        <fullName evidence="2">Hemerythrin HHE cation binding domain-containing protein</fullName>
    </submittedName>
</protein>
<dbReference type="EMBL" id="VIWT01000006">
    <property type="protein sequence ID" value="TWF73200.1"/>
    <property type="molecule type" value="Genomic_DNA"/>
</dbReference>
<name>A0A561SEB4_9ACTN</name>
<dbReference type="AlphaFoldDB" id="A0A561SEB4"/>
<evidence type="ECO:0000313" key="3">
    <source>
        <dbReference type="Proteomes" id="UP000317940"/>
    </source>
</evidence>